<keyword evidence="3" id="KW-1185">Reference proteome</keyword>
<dbReference type="Proteomes" id="UP000287394">
    <property type="component" value="Chromosome"/>
</dbReference>
<dbReference type="GO" id="GO:0015628">
    <property type="term" value="P:protein secretion by the type II secretion system"/>
    <property type="evidence" value="ECO:0007669"/>
    <property type="project" value="InterPro"/>
</dbReference>
<dbReference type="KEGG" id="ccot:CCAX7_58230"/>
<sequence>MKRGFTLIELLIVIAIISILAAILFPVFAQARKRAQNTACLSNLRQIGMATQMYVQENDETFFWNLGDPANPNTTIKRFAPSAYDDTIPPFDSTHSNRWDPSPIMPVLEPYVKNQGIWVCPGTPLPYTGINGIQENTSRDKTSYQVNPYIAVNDTLGPPPHSGPVTLADVVSPTGVKVFQDYYNKKRGSAFVAGVHFGGGNYVCVDGHTKFQRGGVANAGAIFAKWWQDS</sequence>
<dbReference type="EMBL" id="AP025739">
    <property type="protein sequence ID" value="BDI33772.1"/>
    <property type="molecule type" value="Genomic_DNA"/>
</dbReference>
<accession>A0A402D065</accession>
<keyword evidence="1" id="KW-0488">Methylation</keyword>
<dbReference type="GO" id="GO:0015627">
    <property type="term" value="C:type II protein secretion system complex"/>
    <property type="evidence" value="ECO:0007669"/>
    <property type="project" value="InterPro"/>
</dbReference>
<reference evidence="2 3" key="1">
    <citation type="journal article" date="2019" name="Int. J. Syst. Evol. Microbiol.">
        <title>Capsulimonas corticalis gen. nov., sp. nov., an aerobic capsulated bacterium, of a novel bacterial order, Capsulimonadales ord. nov., of the class Armatimonadia of the phylum Armatimonadetes.</title>
        <authorList>
            <person name="Li J."/>
            <person name="Kudo C."/>
            <person name="Tonouchi A."/>
        </authorList>
    </citation>
    <scope>NUCLEOTIDE SEQUENCE [LARGE SCALE GENOMIC DNA]</scope>
    <source>
        <strain evidence="2 3">AX-7</strain>
    </source>
</reference>
<evidence type="ECO:0000313" key="3">
    <source>
        <dbReference type="Proteomes" id="UP000287394"/>
    </source>
</evidence>
<name>A0A402D065_9BACT</name>
<dbReference type="NCBIfam" id="TIGR02532">
    <property type="entry name" value="IV_pilin_GFxxxE"/>
    <property type="match status" value="1"/>
</dbReference>
<dbReference type="InterPro" id="IPR045584">
    <property type="entry name" value="Pilin-like"/>
</dbReference>
<dbReference type="Pfam" id="PF07963">
    <property type="entry name" value="N_methyl"/>
    <property type="match status" value="1"/>
</dbReference>
<dbReference type="PRINTS" id="PR00813">
    <property type="entry name" value="BCTERIALGSPG"/>
</dbReference>
<dbReference type="SUPFAM" id="SSF54523">
    <property type="entry name" value="Pili subunits"/>
    <property type="match status" value="1"/>
</dbReference>
<dbReference type="Gene3D" id="3.30.700.10">
    <property type="entry name" value="Glycoprotein, Type 4 Pilin"/>
    <property type="match status" value="1"/>
</dbReference>
<proteinExistence type="predicted"/>
<protein>
    <submittedName>
        <fullName evidence="2">Uncharacterized protein</fullName>
    </submittedName>
</protein>
<dbReference type="AlphaFoldDB" id="A0A402D065"/>
<evidence type="ECO:0000256" key="1">
    <source>
        <dbReference type="ARBA" id="ARBA00022481"/>
    </source>
</evidence>
<gene>
    <name evidence="2" type="ORF">CCAX7_58230</name>
</gene>
<evidence type="ECO:0000313" key="2">
    <source>
        <dbReference type="EMBL" id="BDI33772.1"/>
    </source>
</evidence>
<dbReference type="InterPro" id="IPR000983">
    <property type="entry name" value="Bac_GSPG_pilin"/>
</dbReference>
<dbReference type="PANTHER" id="PTHR30093">
    <property type="entry name" value="GENERAL SECRETION PATHWAY PROTEIN G"/>
    <property type="match status" value="1"/>
</dbReference>
<organism evidence="2 3">
    <name type="scientific">Capsulimonas corticalis</name>
    <dbReference type="NCBI Taxonomy" id="2219043"/>
    <lineage>
        <taxon>Bacteria</taxon>
        <taxon>Bacillati</taxon>
        <taxon>Armatimonadota</taxon>
        <taxon>Armatimonadia</taxon>
        <taxon>Capsulimonadales</taxon>
        <taxon>Capsulimonadaceae</taxon>
        <taxon>Capsulimonas</taxon>
    </lineage>
</organism>
<dbReference type="RefSeq" id="WP_119322894.1">
    <property type="nucleotide sequence ID" value="NZ_AP025739.1"/>
</dbReference>
<dbReference type="InterPro" id="IPR012902">
    <property type="entry name" value="N_methyl_site"/>
</dbReference>
<dbReference type="PROSITE" id="PS00409">
    <property type="entry name" value="PROKAR_NTER_METHYL"/>
    <property type="match status" value="1"/>
</dbReference>